<protein>
    <submittedName>
        <fullName evidence="1">Uncharacterized protein</fullName>
    </submittedName>
</protein>
<dbReference type="Proteomes" id="UP001202328">
    <property type="component" value="Unassembled WGS sequence"/>
</dbReference>
<dbReference type="GO" id="GO:0006979">
    <property type="term" value="P:response to oxidative stress"/>
    <property type="evidence" value="ECO:0007669"/>
    <property type="project" value="InterPro"/>
</dbReference>
<keyword evidence="2" id="KW-1185">Reference proteome</keyword>
<sequence>MLTSRVLTPVLYFSHLHRITLSLRVTQRNRSKCISCVVLNMRKWPLTESYAPQLDARYNMKAMILLVQIPTLRQLICFFIFTLLICAHKTILGENEFEMHDHVGSQLKKEELTDYEEAIKVLHEVYGDVQELDILVELLAEKKINGFAINETTFFKDGSPRVCNSSVSAYRPPPSTVGCAVVLLADITS</sequence>
<dbReference type="EMBL" id="JAJJMB010007708">
    <property type="protein sequence ID" value="KAI3928078.1"/>
    <property type="molecule type" value="Genomic_DNA"/>
</dbReference>
<organism evidence="1 2">
    <name type="scientific">Papaver atlanticum</name>
    <dbReference type="NCBI Taxonomy" id="357466"/>
    <lineage>
        <taxon>Eukaryota</taxon>
        <taxon>Viridiplantae</taxon>
        <taxon>Streptophyta</taxon>
        <taxon>Embryophyta</taxon>
        <taxon>Tracheophyta</taxon>
        <taxon>Spermatophyta</taxon>
        <taxon>Magnoliopsida</taxon>
        <taxon>Ranunculales</taxon>
        <taxon>Papaveraceae</taxon>
        <taxon>Papaveroideae</taxon>
        <taxon>Papaver</taxon>
    </lineage>
</organism>
<name>A0AAD4SX22_9MAGN</name>
<evidence type="ECO:0000313" key="1">
    <source>
        <dbReference type="EMBL" id="KAI3928078.1"/>
    </source>
</evidence>
<dbReference type="GO" id="GO:0004601">
    <property type="term" value="F:peroxidase activity"/>
    <property type="evidence" value="ECO:0007669"/>
    <property type="project" value="InterPro"/>
</dbReference>
<dbReference type="InterPro" id="IPR010255">
    <property type="entry name" value="Haem_peroxidase_sf"/>
</dbReference>
<gene>
    <name evidence="1" type="ORF">MKW98_023679</name>
</gene>
<comment type="caution">
    <text evidence="1">The sequence shown here is derived from an EMBL/GenBank/DDBJ whole genome shotgun (WGS) entry which is preliminary data.</text>
</comment>
<accession>A0AAD4SX22</accession>
<proteinExistence type="predicted"/>
<evidence type="ECO:0000313" key="2">
    <source>
        <dbReference type="Proteomes" id="UP001202328"/>
    </source>
</evidence>
<dbReference type="AlphaFoldDB" id="A0AAD4SX22"/>
<reference evidence="1" key="1">
    <citation type="submission" date="2022-04" db="EMBL/GenBank/DDBJ databases">
        <title>A functionally conserved STORR gene fusion in Papaver species that diverged 16.8 million years ago.</title>
        <authorList>
            <person name="Catania T."/>
        </authorList>
    </citation>
    <scope>NUCLEOTIDE SEQUENCE</scope>
    <source>
        <strain evidence="1">S-188037</strain>
    </source>
</reference>
<dbReference type="SUPFAM" id="SSF48113">
    <property type="entry name" value="Heme-dependent peroxidases"/>
    <property type="match status" value="1"/>
</dbReference>
<dbReference type="GO" id="GO:0020037">
    <property type="term" value="F:heme binding"/>
    <property type="evidence" value="ECO:0007669"/>
    <property type="project" value="InterPro"/>
</dbReference>